<feature type="transmembrane region" description="Helical" evidence="1">
    <location>
        <begin position="88"/>
        <end position="108"/>
    </location>
</feature>
<keyword evidence="1" id="KW-1133">Transmembrane helix</keyword>
<feature type="transmembrane region" description="Helical" evidence="1">
    <location>
        <begin position="48"/>
        <end position="67"/>
    </location>
</feature>
<evidence type="ECO:0000256" key="1">
    <source>
        <dbReference type="SAM" id="Phobius"/>
    </source>
</evidence>
<dbReference type="Proteomes" id="UP000004810">
    <property type="component" value="Unassembled WGS sequence"/>
</dbReference>
<reference evidence="3" key="1">
    <citation type="submission" date="2012-08" db="EMBL/GenBank/DDBJ databases">
        <title>The Genome Sequence of Wuchereria bancrofti.</title>
        <authorList>
            <person name="Nutman T.B."/>
            <person name="Fink D.L."/>
            <person name="Russ C."/>
            <person name="Young S."/>
            <person name="Zeng Q."/>
            <person name="Koehrsen M."/>
            <person name="Alvarado L."/>
            <person name="Berlin A."/>
            <person name="Chapman S.B."/>
            <person name="Chen Z."/>
            <person name="Freedman E."/>
            <person name="Gellesch M."/>
            <person name="Goldberg J."/>
            <person name="Griggs A."/>
            <person name="Gujja S."/>
            <person name="Heilman E.R."/>
            <person name="Heiman D."/>
            <person name="Hepburn T."/>
            <person name="Howarth C."/>
            <person name="Jen D."/>
            <person name="Larson L."/>
            <person name="Lewis B."/>
            <person name="Mehta T."/>
            <person name="Park D."/>
            <person name="Pearson M."/>
            <person name="Roberts A."/>
            <person name="Saif S."/>
            <person name="Shea T."/>
            <person name="Shenoy N."/>
            <person name="Sisk P."/>
            <person name="Stolte C."/>
            <person name="Sykes S."/>
            <person name="Walk T."/>
            <person name="White J."/>
            <person name="Yandava C."/>
            <person name="Haas B."/>
            <person name="Henn M.R."/>
            <person name="Nusbaum C."/>
            <person name="Birren B."/>
        </authorList>
    </citation>
    <scope>NUCLEOTIDE SEQUENCE [LARGE SCALE GENOMIC DNA]</scope>
    <source>
        <strain evidence="3">NA</strain>
    </source>
</reference>
<sequence>MTFCRPIQKPQAVKIIGLNFALATAISLPIPCSSSKDLSNTRISVANFAPKIGTLITWVAVLMTTLFKKQTFYRQQVLKRRLRTNRMLIAMVGVFVCCWMPAVVFNFLRDYHWLPNFVIIPDRAKKTLVPDMGAGCMRLVSIALVDDAQEMANSE</sequence>
<dbReference type="SUPFAM" id="SSF81321">
    <property type="entry name" value="Family A G protein-coupled receptor-like"/>
    <property type="match status" value="1"/>
</dbReference>
<feature type="transmembrane region" description="Helical" evidence="1">
    <location>
        <begin position="12"/>
        <end position="28"/>
    </location>
</feature>
<comment type="caution">
    <text evidence="2">The sequence shown here is derived from an EMBL/GenBank/DDBJ whole genome shotgun (WGS) entry which is preliminary data.</text>
</comment>
<keyword evidence="1" id="KW-0472">Membrane</keyword>
<evidence type="ECO:0000313" key="3">
    <source>
        <dbReference type="Proteomes" id="UP000004810"/>
    </source>
</evidence>
<keyword evidence="1" id="KW-0812">Transmembrane</keyword>
<accession>J9BD39</accession>
<protein>
    <recommendedName>
        <fullName evidence="4">G-protein coupled receptors family 1 profile domain-containing protein</fullName>
    </recommendedName>
</protein>
<evidence type="ECO:0008006" key="4">
    <source>
        <dbReference type="Google" id="ProtNLM"/>
    </source>
</evidence>
<name>J9BD39_WUCBA</name>
<dbReference type="EMBL" id="ADBV01001329">
    <property type="protein sequence ID" value="EJW85065.1"/>
    <property type="molecule type" value="Genomic_DNA"/>
</dbReference>
<gene>
    <name evidence="2" type="ORF">WUBG_04025</name>
</gene>
<dbReference type="Gene3D" id="1.20.1070.10">
    <property type="entry name" value="Rhodopsin 7-helix transmembrane proteins"/>
    <property type="match status" value="1"/>
</dbReference>
<dbReference type="AlphaFoldDB" id="J9BD39"/>
<evidence type="ECO:0000313" key="2">
    <source>
        <dbReference type="EMBL" id="EJW85065.1"/>
    </source>
</evidence>
<proteinExistence type="predicted"/>
<organism evidence="2 3">
    <name type="scientific">Wuchereria bancrofti</name>
    <dbReference type="NCBI Taxonomy" id="6293"/>
    <lineage>
        <taxon>Eukaryota</taxon>
        <taxon>Metazoa</taxon>
        <taxon>Ecdysozoa</taxon>
        <taxon>Nematoda</taxon>
        <taxon>Chromadorea</taxon>
        <taxon>Rhabditida</taxon>
        <taxon>Spirurina</taxon>
        <taxon>Spiruromorpha</taxon>
        <taxon>Filarioidea</taxon>
        <taxon>Onchocercidae</taxon>
        <taxon>Wuchereria</taxon>
    </lineage>
</organism>